<protein>
    <submittedName>
        <fullName evidence="2">Uncharacterized protein</fullName>
    </submittedName>
</protein>
<feature type="region of interest" description="Disordered" evidence="1">
    <location>
        <begin position="31"/>
        <end position="56"/>
    </location>
</feature>
<name>A0A8D0U8X6_PIG</name>
<organism evidence="2 3">
    <name type="scientific">Sus scrofa</name>
    <name type="common">Pig</name>
    <dbReference type="NCBI Taxonomy" id="9823"/>
    <lineage>
        <taxon>Eukaryota</taxon>
        <taxon>Metazoa</taxon>
        <taxon>Chordata</taxon>
        <taxon>Craniata</taxon>
        <taxon>Vertebrata</taxon>
        <taxon>Euteleostomi</taxon>
        <taxon>Mammalia</taxon>
        <taxon>Eutheria</taxon>
        <taxon>Laurasiatheria</taxon>
        <taxon>Artiodactyla</taxon>
        <taxon>Suina</taxon>
        <taxon>Suidae</taxon>
        <taxon>Sus</taxon>
    </lineage>
</organism>
<dbReference type="AlphaFoldDB" id="A0A8D0U8X6"/>
<feature type="compositionally biased region" description="Polar residues" evidence="1">
    <location>
        <begin position="34"/>
        <end position="45"/>
    </location>
</feature>
<accession>A0A8D0U8X6</accession>
<reference evidence="2" key="1">
    <citation type="submission" date="2025-05" db="UniProtKB">
        <authorList>
            <consortium name="Ensembl"/>
        </authorList>
    </citation>
    <scope>IDENTIFICATION</scope>
</reference>
<dbReference type="Proteomes" id="UP000694571">
    <property type="component" value="Unplaced"/>
</dbReference>
<dbReference type="Proteomes" id="UP000694726">
    <property type="component" value="Unplaced"/>
</dbReference>
<evidence type="ECO:0000256" key="1">
    <source>
        <dbReference type="SAM" id="MobiDB-lite"/>
    </source>
</evidence>
<proteinExistence type="predicted"/>
<dbReference type="Ensembl" id="ENSSSCT00015082601.1">
    <property type="protein sequence ID" value="ENSSSCP00015033422.1"/>
    <property type="gene ID" value="ENSSSCG00015061828.1"/>
</dbReference>
<evidence type="ECO:0000313" key="2">
    <source>
        <dbReference type="Ensembl" id="ENSSSCP00015033422.1"/>
    </source>
</evidence>
<evidence type="ECO:0000313" key="3">
    <source>
        <dbReference type="Proteomes" id="UP000694726"/>
    </source>
</evidence>
<dbReference type="Ensembl" id="ENSSSCT00050058241.1">
    <property type="protein sequence ID" value="ENSSSCP00050024925.1"/>
    <property type="gene ID" value="ENSSSCG00050042844.1"/>
</dbReference>
<sequence length="79" mass="8702">MAIDSWALAVDKQETAVESLDNSLLKEDKLKPDVNNTADKTNANAEKTDEEGNEDSAVQASNRLIISHLVNNTKYVEDL</sequence>